<keyword evidence="3" id="KW-1185">Reference proteome</keyword>
<reference evidence="2" key="1">
    <citation type="submission" date="2020-05" db="EMBL/GenBank/DDBJ databases">
        <title>Mycena genomes resolve the evolution of fungal bioluminescence.</title>
        <authorList>
            <person name="Tsai I.J."/>
        </authorList>
    </citation>
    <scope>NUCLEOTIDE SEQUENCE</scope>
    <source>
        <strain evidence="2">160909Yilan</strain>
    </source>
</reference>
<dbReference type="Proteomes" id="UP000623467">
    <property type="component" value="Unassembled WGS sequence"/>
</dbReference>
<dbReference type="AlphaFoldDB" id="A0A8H6YGU6"/>
<organism evidence="2 3">
    <name type="scientific">Mycena sanguinolenta</name>
    <dbReference type="NCBI Taxonomy" id="230812"/>
    <lineage>
        <taxon>Eukaryota</taxon>
        <taxon>Fungi</taxon>
        <taxon>Dikarya</taxon>
        <taxon>Basidiomycota</taxon>
        <taxon>Agaricomycotina</taxon>
        <taxon>Agaricomycetes</taxon>
        <taxon>Agaricomycetidae</taxon>
        <taxon>Agaricales</taxon>
        <taxon>Marasmiineae</taxon>
        <taxon>Mycenaceae</taxon>
        <taxon>Mycena</taxon>
    </lineage>
</organism>
<sequence>MAMGCPSSWAPWLYCSSHLRPRSPESRAPSNSQPNTCHTRTTTSLRSTSRTYLSTPTPTISSSPSPRNRPEVVDWILIHSSMLFATTRRMRPYIDPNGMGDMRDNCAWFTAVAARRGEVFVPAGQRESVANNLEQGYLPNPWTVMANYQSSKCMLAPCDSAEGLRCLLEV</sequence>
<feature type="region of interest" description="Disordered" evidence="1">
    <location>
        <begin position="23"/>
        <end position="68"/>
    </location>
</feature>
<comment type="caution">
    <text evidence="2">The sequence shown here is derived from an EMBL/GenBank/DDBJ whole genome shotgun (WGS) entry which is preliminary data.</text>
</comment>
<feature type="compositionally biased region" description="Polar residues" evidence="1">
    <location>
        <begin position="28"/>
        <end position="38"/>
    </location>
</feature>
<accession>A0A8H6YGU6</accession>
<protein>
    <submittedName>
        <fullName evidence="2">Uncharacterized protein</fullName>
    </submittedName>
</protein>
<evidence type="ECO:0000256" key="1">
    <source>
        <dbReference type="SAM" id="MobiDB-lite"/>
    </source>
</evidence>
<gene>
    <name evidence="2" type="ORF">MSAN_01211400</name>
</gene>
<name>A0A8H6YGU6_9AGAR</name>
<dbReference type="EMBL" id="JACAZH010000009">
    <property type="protein sequence ID" value="KAF7358724.1"/>
    <property type="molecule type" value="Genomic_DNA"/>
</dbReference>
<evidence type="ECO:0000313" key="2">
    <source>
        <dbReference type="EMBL" id="KAF7358724.1"/>
    </source>
</evidence>
<feature type="compositionally biased region" description="Low complexity" evidence="1">
    <location>
        <begin position="39"/>
        <end position="66"/>
    </location>
</feature>
<dbReference type="OrthoDB" id="265717at2759"/>
<evidence type="ECO:0000313" key="3">
    <source>
        <dbReference type="Proteomes" id="UP000623467"/>
    </source>
</evidence>
<proteinExistence type="predicted"/>